<evidence type="ECO:0000256" key="5">
    <source>
        <dbReference type="ARBA" id="ARBA00022723"/>
    </source>
</evidence>
<keyword evidence="7 9" id="KW-0378">Hydrolase</keyword>
<dbReference type="AlphaFoldDB" id="A0A1T4NGU7"/>
<dbReference type="OrthoDB" id="9807740at2"/>
<dbReference type="EMBL" id="FUXM01000007">
    <property type="protein sequence ID" value="SJZ78237.1"/>
    <property type="molecule type" value="Genomic_DNA"/>
</dbReference>
<reference evidence="11" key="1">
    <citation type="submission" date="2017-02" db="EMBL/GenBank/DDBJ databases">
        <authorList>
            <person name="Varghese N."/>
            <person name="Submissions S."/>
        </authorList>
    </citation>
    <scope>NUCLEOTIDE SEQUENCE [LARGE SCALE GENOMIC DNA]</scope>
    <source>
        <strain evidence="11">DSM 16521</strain>
    </source>
</reference>
<keyword evidence="4 9" id="KW-0540">Nuclease</keyword>
<gene>
    <name evidence="9" type="primary">ybeY</name>
    <name evidence="10" type="ORF">SAMN02745885_00891</name>
</gene>
<dbReference type="EC" id="3.1.-.-" evidence="9"/>
<evidence type="ECO:0000256" key="7">
    <source>
        <dbReference type="ARBA" id="ARBA00022801"/>
    </source>
</evidence>
<evidence type="ECO:0000256" key="2">
    <source>
        <dbReference type="ARBA" id="ARBA00022517"/>
    </source>
</evidence>
<dbReference type="GO" id="GO:0006364">
    <property type="term" value="P:rRNA processing"/>
    <property type="evidence" value="ECO:0007669"/>
    <property type="project" value="UniProtKB-UniRule"/>
</dbReference>
<feature type="binding site" evidence="9">
    <location>
        <position position="122"/>
    </location>
    <ligand>
        <name>Zn(2+)</name>
        <dbReference type="ChEBI" id="CHEBI:29105"/>
        <note>catalytic</note>
    </ligand>
</feature>
<comment type="subcellular location">
    <subcellularLocation>
        <location evidence="9">Cytoplasm</location>
    </subcellularLocation>
</comment>
<dbReference type="Proteomes" id="UP000189933">
    <property type="component" value="Unassembled WGS sequence"/>
</dbReference>
<keyword evidence="11" id="KW-1185">Reference proteome</keyword>
<feature type="binding site" evidence="9">
    <location>
        <position position="126"/>
    </location>
    <ligand>
        <name>Zn(2+)</name>
        <dbReference type="ChEBI" id="CHEBI:29105"/>
        <note>catalytic</note>
    </ligand>
</feature>
<dbReference type="GO" id="GO:0004521">
    <property type="term" value="F:RNA endonuclease activity"/>
    <property type="evidence" value="ECO:0007669"/>
    <property type="project" value="UniProtKB-UniRule"/>
</dbReference>
<dbReference type="InterPro" id="IPR023091">
    <property type="entry name" value="MetalPrtase_cat_dom_sf_prd"/>
</dbReference>
<keyword evidence="9" id="KW-0963">Cytoplasm</keyword>
<dbReference type="InterPro" id="IPR020549">
    <property type="entry name" value="YbeY_CS"/>
</dbReference>
<evidence type="ECO:0000256" key="4">
    <source>
        <dbReference type="ARBA" id="ARBA00022722"/>
    </source>
</evidence>
<dbReference type="InterPro" id="IPR002036">
    <property type="entry name" value="YbeY"/>
</dbReference>
<keyword evidence="3 9" id="KW-0698">rRNA processing</keyword>
<keyword evidence="8 9" id="KW-0862">Zinc</keyword>
<proteinExistence type="inferred from homology"/>
<keyword evidence="5 9" id="KW-0479">Metal-binding</keyword>
<comment type="similarity">
    <text evidence="1 9">Belongs to the endoribonuclease YbeY family.</text>
</comment>
<dbReference type="GO" id="GO:0005737">
    <property type="term" value="C:cytoplasm"/>
    <property type="evidence" value="ECO:0007669"/>
    <property type="project" value="UniProtKB-SubCell"/>
</dbReference>
<evidence type="ECO:0000256" key="6">
    <source>
        <dbReference type="ARBA" id="ARBA00022759"/>
    </source>
</evidence>
<keyword evidence="2 9" id="KW-0690">Ribosome biogenesis</keyword>
<organism evidence="10 11">
    <name type="scientific">Carboxydocella sporoproducens DSM 16521</name>
    <dbReference type="NCBI Taxonomy" id="1121270"/>
    <lineage>
        <taxon>Bacteria</taxon>
        <taxon>Bacillati</taxon>
        <taxon>Bacillota</taxon>
        <taxon>Clostridia</taxon>
        <taxon>Eubacteriales</taxon>
        <taxon>Clostridiales Family XVI. Incertae Sedis</taxon>
        <taxon>Carboxydocella</taxon>
    </lineage>
</organism>
<accession>A0A1T4NGU7</accession>
<evidence type="ECO:0000313" key="10">
    <source>
        <dbReference type="EMBL" id="SJZ78237.1"/>
    </source>
</evidence>
<dbReference type="GO" id="GO:0004222">
    <property type="term" value="F:metalloendopeptidase activity"/>
    <property type="evidence" value="ECO:0007669"/>
    <property type="project" value="InterPro"/>
</dbReference>
<evidence type="ECO:0000256" key="1">
    <source>
        <dbReference type="ARBA" id="ARBA00010875"/>
    </source>
</evidence>
<dbReference type="Gene3D" id="3.40.390.30">
    <property type="entry name" value="Metalloproteases ('zincins'), catalytic domain"/>
    <property type="match status" value="1"/>
</dbReference>
<evidence type="ECO:0000256" key="3">
    <source>
        <dbReference type="ARBA" id="ARBA00022552"/>
    </source>
</evidence>
<comment type="cofactor">
    <cofactor evidence="9">
        <name>Zn(2+)</name>
        <dbReference type="ChEBI" id="CHEBI:29105"/>
    </cofactor>
    <text evidence="9">Binds 1 zinc ion.</text>
</comment>
<dbReference type="PANTHER" id="PTHR46986:SF1">
    <property type="entry name" value="ENDORIBONUCLEASE YBEY, CHLOROPLASTIC"/>
    <property type="match status" value="1"/>
</dbReference>
<evidence type="ECO:0000256" key="8">
    <source>
        <dbReference type="ARBA" id="ARBA00022833"/>
    </source>
</evidence>
<comment type="function">
    <text evidence="9">Single strand-specific metallo-endoribonuclease involved in late-stage 70S ribosome quality control and in maturation of the 3' terminus of the 16S rRNA.</text>
</comment>
<keyword evidence="6 9" id="KW-0255">Endonuclease</keyword>
<dbReference type="PANTHER" id="PTHR46986">
    <property type="entry name" value="ENDORIBONUCLEASE YBEY, CHLOROPLASTIC"/>
    <property type="match status" value="1"/>
</dbReference>
<evidence type="ECO:0000313" key="11">
    <source>
        <dbReference type="Proteomes" id="UP000189933"/>
    </source>
</evidence>
<feature type="binding site" evidence="9">
    <location>
        <position position="132"/>
    </location>
    <ligand>
        <name>Zn(2+)</name>
        <dbReference type="ChEBI" id="CHEBI:29105"/>
        <note>catalytic</note>
    </ligand>
</feature>
<dbReference type="GO" id="GO:0008270">
    <property type="term" value="F:zinc ion binding"/>
    <property type="evidence" value="ECO:0007669"/>
    <property type="project" value="UniProtKB-UniRule"/>
</dbReference>
<dbReference type="SUPFAM" id="SSF55486">
    <property type="entry name" value="Metalloproteases ('zincins'), catalytic domain"/>
    <property type="match status" value="1"/>
</dbReference>
<protein>
    <recommendedName>
        <fullName evidence="9">Endoribonuclease YbeY</fullName>
        <ecNumber evidence="9">3.1.-.-</ecNumber>
    </recommendedName>
</protein>
<evidence type="ECO:0000256" key="9">
    <source>
        <dbReference type="HAMAP-Rule" id="MF_00009"/>
    </source>
</evidence>
<dbReference type="PROSITE" id="PS01306">
    <property type="entry name" value="UPF0054"/>
    <property type="match status" value="1"/>
</dbReference>
<name>A0A1T4NGU7_9FIRM</name>
<dbReference type="RefSeq" id="WP_078664988.1">
    <property type="nucleotide sequence ID" value="NZ_FUXM01000007.1"/>
</dbReference>
<dbReference type="HAMAP" id="MF_00009">
    <property type="entry name" value="Endoribonucl_YbeY"/>
    <property type="match status" value="1"/>
</dbReference>
<dbReference type="Pfam" id="PF02130">
    <property type="entry name" value="YbeY"/>
    <property type="match status" value="1"/>
</dbReference>
<sequence>MPIQIENLQSQREITAEMLDTIRQVAEYTLQIHEGTEGAEVSLVLVDDEEIRRLNRDYRGKDMPTDVLSFAQRERLEEEPEFTSPLETEVLGDVIISVERAEEQARDYGHSLKRELAFLTVHGVLHLLGYDHQTEAEEAEMLETQREVLNALGIHR</sequence>
<dbReference type="NCBIfam" id="TIGR00043">
    <property type="entry name" value="rRNA maturation RNase YbeY"/>
    <property type="match status" value="1"/>
</dbReference>